<name>A0A1A5YUP3_9BACL</name>
<protein>
    <recommendedName>
        <fullName evidence="5">DUF5666 domain-containing protein</fullName>
    </recommendedName>
</protein>
<feature type="compositionally biased region" description="Basic and acidic residues" evidence="1">
    <location>
        <begin position="84"/>
        <end position="95"/>
    </location>
</feature>
<keyword evidence="4" id="KW-1185">Reference proteome</keyword>
<evidence type="ECO:0000313" key="3">
    <source>
        <dbReference type="EMBL" id="OBR69298.1"/>
    </source>
</evidence>
<dbReference type="RefSeq" id="WP_068678555.1">
    <property type="nucleotide sequence ID" value="NZ_LYPA01000019.1"/>
</dbReference>
<organism evidence="3 4">
    <name type="scientific">Paenibacillus oryzae</name>
    <dbReference type="NCBI Taxonomy" id="1844972"/>
    <lineage>
        <taxon>Bacteria</taxon>
        <taxon>Bacillati</taxon>
        <taxon>Bacillota</taxon>
        <taxon>Bacilli</taxon>
        <taxon>Bacillales</taxon>
        <taxon>Paenibacillaceae</taxon>
        <taxon>Paenibacillus</taxon>
    </lineage>
</organism>
<dbReference type="STRING" id="1844972.A7K91_02645"/>
<reference evidence="3 4" key="1">
    <citation type="submission" date="2016-05" db="EMBL/GenBank/DDBJ databases">
        <title>Paenibacillus oryzae. sp. nov., isolated from the rice root.</title>
        <authorList>
            <person name="Zhang J."/>
            <person name="Zhang X."/>
        </authorList>
    </citation>
    <scope>NUCLEOTIDE SEQUENCE [LARGE SCALE GENOMIC DNA]</scope>
    <source>
        <strain evidence="3 4">1DrF-4</strain>
    </source>
</reference>
<evidence type="ECO:0000256" key="2">
    <source>
        <dbReference type="SAM" id="SignalP"/>
    </source>
</evidence>
<feature type="chain" id="PRO_5008340607" description="DUF5666 domain-containing protein" evidence="2">
    <location>
        <begin position="27"/>
        <end position="195"/>
    </location>
</feature>
<accession>A0A1A5YUP3</accession>
<comment type="caution">
    <text evidence="3">The sequence shown here is derived from an EMBL/GenBank/DDBJ whole genome shotgun (WGS) entry which is preliminary data.</text>
</comment>
<feature type="compositionally biased region" description="Polar residues" evidence="1">
    <location>
        <begin position="45"/>
        <end position="58"/>
    </location>
</feature>
<gene>
    <name evidence="3" type="ORF">A7K91_02645</name>
</gene>
<evidence type="ECO:0008006" key="5">
    <source>
        <dbReference type="Google" id="ProtNLM"/>
    </source>
</evidence>
<dbReference type="Proteomes" id="UP000092024">
    <property type="component" value="Unassembled WGS sequence"/>
</dbReference>
<keyword evidence="2" id="KW-0732">Signal</keyword>
<evidence type="ECO:0000313" key="4">
    <source>
        <dbReference type="Proteomes" id="UP000092024"/>
    </source>
</evidence>
<dbReference type="OrthoDB" id="2662747at2"/>
<feature type="signal peptide" evidence="2">
    <location>
        <begin position="1"/>
        <end position="26"/>
    </location>
</feature>
<sequence>MSKKNVMKIVTVAALLVVMLSGTALASKGIGGGAAPTKKPAAPVASTNPGAVDTNGQGFVSGKGDNDTSDADIHGVITQVMKGTRSDNAAKEKPDPNTTVQSDNDASPSSQEGDDIVMILVEAADGESSSTVSTFDKALTRITNETKIVKMKNGVQESASTADLKVGVKVEVVFTGPIAESYPVQVDAGTIIITE</sequence>
<feature type="compositionally biased region" description="Polar residues" evidence="1">
    <location>
        <begin position="96"/>
        <end position="111"/>
    </location>
</feature>
<evidence type="ECO:0000256" key="1">
    <source>
        <dbReference type="SAM" id="MobiDB-lite"/>
    </source>
</evidence>
<dbReference type="AlphaFoldDB" id="A0A1A5YUP3"/>
<proteinExistence type="predicted"/>
<feature type="region of interest" description="Disordered" evidence="1">
    <location>
        <begin position="30"/>
        <end position="111"/>
    </location>
</feature>
<dbReference type="EMBL" id="LYPA01000019">
    <property type="protein sequence ID" value="OBR69298.1"/>
    <property type="molecule type" value="Genomic_DNA"/>
</dbReference>